<dbReference type="Proteomes" id="UP000248021">
    <property type="component" value="Unassembled WGS sequence"/>
</dbReference>
<organism evidence="5 6">
    <name type="scientific">Chelatococcus asaccharovorans</name>
    <dbReference type="NCBI Taxonomy" id="28210"/>
    <lineage>
        <taxon>Bacteria</taxon>
        <taxon>Pseudomonadati</taxon>
        <taxon>Pseudomonadota</taxon>
        <taxon>Alphaproteobacteria</taxon>
        <taxon>Hyphomicrobiales</taxon>
        <taxon>Chelatococcaceae</taxon>
        <taxon>Chelatococcus</taxon>
    </lineage>
</organism>
<dbReference type="Pfam" id="PF00440">
    <property type="entry name" value="TetR_N"/>
    <property type="match status" value="1"/>
</dbReference>
<dbReference type="InterPro" id="IPR050109">
    <property type="entry name" value="HTH-type_TetR-like_transc_reg"/>
</dbReference>
<dbReference type="InterPro" id="IPR009057">
    <property type="entry name" value="Homeodomain-like_sf"/>
</dbReference>
<dbReference type="SUPFAM" id="SSF48498">
    <property type="entry name" value="Tetracyclin repressor-like, C-terminal domain"/>
    <property type="match status" value="1"/>
</dbReference>
<dbReference type="InterPro" id="IPR001647">
    <property type="entry name" value="HTH_TetR"/>
</dbReference>
<dbReference type="RefSeq" id="WP_245449456.1">
    <property type="nucleotide sequence ID" value="NZ_JAHBRY010000001.1"/>
</dbReference>
<evidence type="ECO:0000259" key="4">
    <source>
        <dbReference type="PROSITE" id="PS50977"/>
    </source>
</evidence>
<dbReference type="PANTHER" id="PTHR30055:SF223">
    <property type="entry name" value="HTH-TYPE TRANSCRIPTIONAL REGULATOR UIDR"/>
    <property type="match status" value="1"/>
</dbReference>
<evidence type="ECO:0000256" key="3">
    <source>
        <dbReference type="SAM" id="MobiDB-lite"/>
    </source>
</evidence>
<dbReference type="InterPro" id="IPR039536">
    <property type="entry name" value="TetR_C_Proteobacteria"/>
</dbReference>
<accession>A0A2V3UL47</accession>
<dbReference type="PROSITE" id="PS50977">
    <property type="entry name" value="HTH_TETR_2"/>
    <property type="match status" value="1"/>
</dbReference>
<dbReference type="Pfam" id="PF14246">
    <property type="entry name" value="TetR_C_7"/>
    <property type="match status" value="1"/>
</dbReference>
<dbReference type="Gene3D" id="1.10.357.10">
    <property type="entry name" value="Tetracycline Repressor, domain 2"/>
    <property type="match status" value="1"/>
</dbReference>
<dbReference type="InterPro" id="IPR000637">
    <property type="entry name" value="HMGI/Y_DNA-bd_CS"/>
</dbReference>
<comment type="caution">
    <text evidence="5">The sequence shown here is derived from an EMBL/GenBank/DDBJ whole genome shotgun (WGS) entry which is preliminary data.</text>
</comment>
<dbReference type="PROSITE" id="PS00354">
    <property type="entry name" value="HMGI_Y"/>
    <property type="match status" value="1"/>
</dbReference>
<dbReference type="GO" id="GO:0000976">
    <property type="term" value="F:transcription cis-regulatory region binding"/>
    <property type="evidence" value="ECO:0007669"/>
    <property type="project" value="TreeGrafter"/>
</dbReference>
<evidence type="ECO:0000256" key="1">
    <source>
        <dbReference type="ARBA" id="ARBA00023125"/>
    </source>
</evidence>
<dbReference type="InterPro" id="IPR036271">
    <property type="entry name" value="Tet_transcr_reg_TetR-rel_C_sf"/>
</dbReference>
<dbReference type="GO" id="GO:0003700">
    <property type="term" value="F:DNA-binding transcription factor activity"/>
    <property type="evidence" value="ECO:0007669"/>
    <property type="project" value="TreeGrafter"/>
</dbReference>
<protein>
    <submittedName>
        <fullName evidence="5">TetR family transcriptional regulator</fullName>
    </submittedName>
</protein>
<keyword evidence="1 2" id="KW-0238">DNA-binding</keyword>
<reference evidence="5 6" key="1">
    <citation type="submission" date="2018-05" db="EMBL/GenBank/DDBJ databases">
        <title>Genomic Encyclopedia of Type Strains, Phase IV (KMG-IV): sequencing the most valuable type-strain genomes for metagenomic binning, comparative biology and taxonomic classification.</title>
        <authorList>
            <person name="Goeker M."/>
        </authorList>
    </citation>
    <scope>NUCLEOTIDE SEQUENCE [LARGE SCALE GENOMIC DNA]</scope>
    <source>
        <strain evidence="5 6">DSM 6462</strain>
    </source>
</reference>
<feature type="domain" description="HTH tetR-type" evidence="4">
    <location>
        <begin position="40"/>
        <end position="100"/>
    </location>
</feature>
<name>A0A2V3UL47_9HYPH</name>
<dbReference type="AlphaFoldDB" id="A0A2V3UL47"/>
<keyword evidence="6" id="KW-1185">Reference proteome</keyword>
<evidence type="ECO:0000313" key="6">
    <source>
        <dbReference type="Proteomes" id="UP000248021"/>
    </source>
</evidence>
<evidence type="ECO:0000313" key="5">
    <source>
        <dbReference type="EMBL" id="PXW65024.1"/>
    </source>
</evidence>
<feature type="DNA-binding region" description="H-T-H motif" evidence="2">
    <location>
        <begin position="63"/>
        <end position="82"/>
    </location>
</feature>
<dbReference type="PRINTS" id="PR00455">
    <property type="entry name" value="HTHTETR"/>
</dbReference>
<evidence type="ECO:0000256" key="2">
    <source>
        <dbReference type="PROSITE-ProRule" id="PRU00335"/>
    </source>
</evidence>
<proteinExistence type="predicted"/>
<feature type="region of interest" description="Disordered" evidence="3">
    <location>
        <begin position="1"/>
        <end position="42"/>
    </location>
</feature>
<dbReference type="PANTHER" id="PTHR30055">
    <property type="entry name" value="HTH-TYPE TRANSCRIPTIONAL REGULATOR RUTR"/>
    <property type="match status" value="1"/>
</dbReference>
<gene>
    <name evidence="5" type="ORF">C7450_101785</name>
</gene>
<dbReference type="EMBL" id="QJJK01000001">
    <property type="protein sequence ID" value="PXW65024.1"/>
    <property type="molecule type" value="Genomic_DNA"/>
</dbReference>
<sequence>MSIVSGRDNATHDRSAEDESSPASALGRRGRGRPKRASDAEQAAAIARRARDLFLEKGYARTTMEDIVARCRISKSTLYRLFPNKTEVFGAVIDEHRQAMLALPGDYDDLPIDEALARIFRVEIDDEANHERMALIRFVLVEAREFPELRAQLRERGVDRSRHELARWLDGQRAQGRIDLKNADDAAKALMDLMLGAIVMKPHDEDQPWPERQERIRYLRNCISMFTRGLLPR</sequence>
<dbReference type="SUPFAM" id="SSF46689">
    <property type="entry name" value="Homeodomain-like"/>
    <property type="match status" value="1"/>
</dbReference>